<evidence type="ECO:0000256" key="2">
    <source>
        <dbReference type="ARBA" id="ARBA00022729"/>
    </source>
</evidence>
<evidence type="ECO:0008006" key="6">
    <source>
        <dbReference type="Google" id="ProtNLM"/>
    </source>
</evidence>
<evidence type="ECO:0000256" key="1">
    <source>
        <dbReference type="ARBA" id="ARBA00006135"/>
    </source>
</evidence>
<reference evidence="4 5" key="1">
    <citation type="submission" date="2018-07" db="EMBL/GenBank/DDBJ databases">
        <title>Genome sequence of Erythrobacter strain YH-07, an antagonistic bacterium isolated from Yellow Sea.</title>
        <authorList>
            <person name="Tang T."/>
            <person name="Liu Q."/>
            <person name="Sun X."/>
        </authorList>
    </citation>
    <scope>NUCLEOTIDE SEQUENCE [LARGE SCALE GENOMIC DNA]</scope>
    <source>
        <strain evidence="4 5">YH-07</strain>
        <plasmid evidence="4 5">unnamed</plasmid>
    </source>
</reference>
<organism evidence="4 5">
    <name type="scientific">Erythrobacter aureus</name>
    <dbReference type="NCBI Taxonomy" id="2182384"/>
    <lineage>
        <taxon>Bacteria</taxon>
        <taxon>Pseudomonadati</taxon>
        <taxon>Pseudomonadota</taxon>
        <taxon>Alphaproteobacteria</taxon>
        <taxon>Sphingomonadales</taxon>
        <taxon>Erythrobacteraceae</taxon>
        <taxon>Erythrobacter/Porphyrobacter group</taxon>
        <taxon>Erythrobacter</taxon>
    </lineage>
</organism>
<dbReference type="CDD" id="cd06911">
    <property type="entry name" value="VirB9_CagX_TrbG"/>
    <property type="match status" value="1"/>
</dbReference>
<keyword evidence="2 3" id="KW-0732">Signal</keyword>
<name>A0A345YIM5_9SPHN</name>
<dbReference type="Gene3D" id="2.60.40.2500">
    <property type="match status" value="1"/>
</dbReference>
<dbReference type="EMBL" id="CP031358">
    <property type="protein sequence ID" value="AXK43777.1"/>
    <property type="molecule type" value="Genomic_DNA"/>
</dbReference>
<gene>
    <name evidence="4" type="ORF">DVR09_15080</name>
</gene>
<comment type="similarity">
    <text evidence="1">Belongs to the TrbG/VirB9 family.</text>
</comment>
<evidence type="ECO:0000256" key="3">
    <source>
        <dbReference type="SAM" id="SignalP"/>
    </source>
</evidence>
<evidence type="ECO:0000313" key="4">
    <source>
        <dbReference type="EMBL" id="AXK43777.1"/>
    </source>
</evidence>
<keyword evidence="5" id="KW-1185">Reference proteome</keyword>
<protein>
    <recommendedName>
        <fullName evidence="6">SPOR domain-containing protein</fullName>
    </recommendedName>
</protein>
<proteinExistence type="inferred from homology"/>
<dbReference type="KEGG" id="err:DVR09_15080"/>
<geneLocation type="plasmid" evidence="4 5">
    <name>unnamed</name>
</geneLocation>
<evidence type="ECO:0000313" key="5">
    <source>
        <dbReference type="Proteomes" id="UP000254508"/>
    </source>
</evidence>
<keyword evidence="4" id="KW-0614">Plasmid</keyword>
<dbReference type="Pfam" id="PF03524">
    <property type="entry name" value="CagX"/>
    <property type="match status" value="1"/>
</dbReference>
<dbReference type="Proteomes" id="UP000254508">
    <property type="component" value="Plasmid unnamed"/>
</dbReference>
<feature type="signal peptide" evidence="3">
    <location>
        <begin position="1"/>
        <end position="23"/>
    </location>
</feature>
<dbReference type="InterPro" id="IPR038161">
    <property type="entry name" value="VirB9/CagX/TrbG_C_sf"/>
</dbReference>
<dbReference type="AlphaFoldDB" id="A0A345YIM5"/>
<accession>A0A345YIM5</accession>
<dbReference type="RefSeq" id="WP_115418090.1">
    <property type="nucleotide sequence ID" value="NZ_CP031358.1"/>
</dbReference>
<dbReference type="InterPro" id="IPR010258">
    <property type="entry name" value="Conjugal_tfr_TrbG/VirB9/CagX"/>
</dbReference>
<dbReference type="InterPro" id="IPR033645">
    <property type="entry name" value="VirB9/CagX/TrbG_C"/>
</dbReference>
<dbReference type="OrthoDB" id="9815808at2"/>
<feature type="chain" id="PRO_5016641211" description="SPOR domain-containing protein" evidence="3">
    <location>
        <begin position="24"/>
        <end position="432"/>
    </location>
</feature>
<sequence length="432" mass="46030">MKRSTFLVIAASIAAAAAPAAYAQSSQQKAQAAGDYGSLDKSYLEPVGAIQKAWDNPTTSMGVSQETPGYSRFEYQPDRIIPLRLREAMNTTIRFPADELIEDVYVSDPVSFEAIIPRSNVVMVRVIRPGADGNVVAMGKSGNLYQFYVRGEGANTNTITDISVDIMVTRRAQAMPASMGGMSRSASASDLKVEADWLRSIGFRPENIIHDLGIFVPEGHSAGIPPERVFRDGQYTYIDYGANADAINEWPVASLVVQGVESPVNVRTAGPNGRMLVVEGVGDIVLRNGLKFVCIKQRKGSSLPNIATFNQPVTSPPATQRVADGVIQSNMPPALASPSTGRKYEVDLGSGSRAEMERAFVTLKAQNANLIGNAEARFPDAASLRTGGTLDADPNPGDVRLRVGPFFGLAEGVRVCKAMTAAGKSCAVISAS</sequence>